<name>A0A6I8PQK3_XENTR</name>
<evidence type="ECO:0000256" key="4">
    <source>
        <dbReference type="ARBA" id="ARBA00022692"/>
    </source>
</evidence>
<dbReference type="Gene3D" id="1.20.1250.20">
    <property type="entry name" value="MFS general substrate transporter like domains"/>
    <property type="match status" value="1"/>
</dbReference>
<feature type="transmembrane region" description="Helical" evidence="20">
    <location>
        <begin position="338"/>
        <end position="357"/>
    </location>
</feature>
<dbReference type="PANTHER" id="PTHR23507:SF9">
    <property type="entry name" value="LYSOSOMAL PROTON-COUPLED STEROID CONJUGATE AND BILE ACID SYMPORTER SLC46A3"/>
    <property type="match status" value="1"/>
</dbReference>
<dbReference type="OrthoDB" id="3026777at2759"/>
<dbReference type="GO" id="GO:0005765">
    <property type="term" value="C:lysosomal membrane"/>
    <property type="evidence" value="ECO:0000318"/>
    <property type="project" value="GO_Central"/>
</dbReference>
<evidence type="ECO:0000256" key="1">
    <source>
        <dbReference type="ARBA" id="ARBA00004155"/>
    </source>
</evidence>
<evidence type="ECO:0000256" key="19">
    <source>
        <dbReference type="ARBA" id="ARBA00048746"/>
    </source>
</evidence>
<dbReference type="Proteomes" id="UP000008143">
    <property type="component" value="Chromosome 2"/>
</dbReference>
<evidence type="ECO:0000256" key="16">
    <source>
        <dbReference type="ARBA" id="ARBA00038227"/>
    </source>
</evidence>
<dbReference type="RefSeq" id="XP_002934077.1">
    <property type="nucleotide sequence ID" value="XM_002934031.5"/>
</dbReference>
<dbReference type="CDD" id="cd17448">
    <property type="entry name" value="MFS_SLC46A3"/>
    <property type="match status" value="1"/>
</dbReference>
<evidence type="ECO:0000256" key="3">
    <source>
        <dbReference type="ARBA" id="ARBA00022448"/>
    </source>
</evidence>
<comment type="similarity">
    <text evidence="16">Belongs to the major facilitator superfamily. SLC46A family.</text>
</comment>
<keyword evidence="4 20" id="KW-0812">Transmembrane</keyword>
<evidence type="ECO:0000256" key="11">
    <source>
        <dbReference type="ARBA" id="ARBA00035788"/>
    </source>
</evidence>
<dbReference type="GO" id="GO:0022857">
    <property type="term" value="F:transmembrane transporter activity"/>
    <property type="evidence" value="ECO:0000318"/>
    <property type="project" value="GO_Central"/>
</dbReference>
<dbReference type="Bgee" id="ENSXETG00000032137">
    <property type="expression patterns" value="Expressed in mesonephros and 10 other cell types or tissues"/>
</dbReference>
<feature type="transmembrane region" description="Helical" evidence="20">
    <location>
        <begin position="426"/>
        <end position="452"/>
    </location>
</feature>
<dbReference type="PRINTS" id="PR01035">
    <property type="entry name" value="TCRTETA"/>
</dbReference>
<feature type="transmembrane region" description="Helical" evidence="20">
    <location>
        <begin position="146"/>
        <end position="169"/>
    </location>
</feature>
<keyword evidence="9" id="KW-0325">Glycoprotein</keyword>
<dbReference type="AlphaFoldDB" id="A0A6I8PQK3"/>
<feature type="transmembrane region" description="Helical" evidence="20">
    <location>
        <begin position="20"/>
        <end position="38"/>
    </location>
</feature>
<dbReference type="Xenbase" id="XB-GENE-984436">
    <property type="gene designation" value="slc46a3"/>
</dbReference>
<proteinExistence type="inferred from homology"/>
<feature type="domain" description="Major facilitator superfamily (MFS) profile" evidence="21">
    <location>
        <begin position="46"/>
        <end position="454"/>
    </location>
</feature>
<dbReference type="InterPro" id="IPR036259">
    <property type="entry name" value="MFS_trans_sf"/>
</dbReference>
<comment type="catalytic activity">
    <reaction evidence="15">
        <text>glycocholate(out) + n H(+)(out) = glycocholate(in) + n H(+)(in)</text>
        <dbReference type="Rhea" id="RHEA:75503"/>
        <dbReference type="ChEBI" id="CHEBI:15378"/>
        <dbReference type="ChEBI" id="CHEBI:29746"/>
    </reaction>
</comment>
<gene>
    <name evidence="22 24 25" type="primary">slc46a3</name>
</gene>
<comment type="catalytic activity">
    <reaction evidence="13">
        <text>estrone 3-sulfate(out) + n H(+)(out) = estrone 3-sulfate(in) + n H(+)(in)</text>
        <dbReference type="Rhea" id="RHEA:75483"/>
        <dbReference type="ChEBI" id="CHEBI:15378"/>
        <dbReference type="ChEBI" id="CHEBI:60050"/>
    </reaction>
</comment>
<evidence type="ECO:0000256" key="8">
    <source>
        <dbReference type="ARBA" id="ARBA00023136"/>
    </source>
</evidence>
<reference evidence="22" key="2">
    <citation type="submission" date="2020-05" db="UniProtKB">
        <authorList>
            <consortium name="Ensembl"/>
        </authorList>
    </citation>
    <scope>IDENTIFICATION</scope>
</reference>
<evidence type="ECO:0000256" key="9">
    <source>
        <dbReference type="ARBA" id="ARBA00023180"/>
    </source>
</evidence>
<feature type="transmembrane region" description="Helical" evidence="20">
    <location>
        <begin position="309"/>
        <end position="331"/>
    </location>
</feature>
<dbReference type="GeneTree" id="ENSGT00950000183096"/>
<feature type="transmembrane region" description="Helical" evidence="20">
    <location>
        <begin position="271"/>
        <end position="297"/>
    </location>
</feature>
<keyword evidence="5" id="KW-0732">Signal</keyword>
<keyword evidence="8 20" id="KW-0472">Membrane</keyword>
<dbReference type="InterPro" id="IPR011701">
    <property type="entry name" value="MFS"/>
</dbReference>
<evidence type="ECO:0000313" key="25">
    <source>
        <dbReference type="Xenbase" id="XB-GENE-984436"/>
    </source>
</evidence>
<keyword evidence="7 20" id="KW-1133">Transmembrane helix</keyword>
<sequence>MRSLYVDGHSSKTPKMFRLVEPVVAIYCFASFFTFPLIQQYVYSRMLIEGSSDGFINGNNISHCETNQSDPAYIHQKEVQKRASLFSSTLDLSALIPSLVMALILVSYGDRHGRKASILLPCLGALLSVLIYCAIAFFTLPLAVLYLSYVISGFMGGFATFIGGCFSYVADLSKDAQKKNIRIAFVDMVLGVSSGLAGIASGYFIRELGFNWSFLIPGLLHIINICYICFFLEETVQRSEFQQPVLSKEGFTELFTGVFLLFRNASCKKRVVLTLLLLAFMLYLLANFGAVSLFTLYELDAPLCWDSVLVGWGSAFSTFCFVGSFFGVYLFSRCLKDAYIVFIGMTSWIGGIILVAFSTTTIAMMLVRIPLLFAAMPLPVLRSIMSKVVLENEQGALFACIACLESITGVLTITIFSAVYAATVMWFPGFSFLLSAGICLLPFGIIGILLLIGYQERDHVLLVDDDTSTEDGS</sequence>
<evidence type="ECO:0000313" key="24">
    <source>
        <dbReference type="RefSeq" id="XP_002934077.1"/>
    </source>
</evidence>
<evidence type="ECO:0000256" key="12">
    <source>
        <dbReference type="ARBA" id="ARBA00035844"/>
    </source>
</evidence>
<dbReference type="OMA" id="DNTSRCA"/>
<keyword evidence="23" id="KW-1185">Reference proteome</keyword>
<evidence type="ECO:0000256" key="6">
    <source>
        <dbReference type="ARBA" id="ARBA00022847"/>
    </source>
</evidence>
<dbReference type="PANTHER" id="PTHR23507">
    <property type="entry name" value="ZGC:174356"/>
    <property type="match status" value="1"/>
</dbReference>
<dbReference type="PROSITE" id="PS50850">
    <property type="entry name" value="MFS"/>
    <property type="match status" value="1"/>
</dbReference>
<dbReference type="GO" id="GO:0034486">
    <property type="term" value="P:vacuolar transmembrane transport"/>
    <property type="evidence" value="ECO:0000318"/>
    <property type="project" value="GO_Central"/>
</dbReference>
<feature type="transmembrane region" description="Helical" evidence="20">
    <location>
        <begin position="118"/>
        <end position="140"/>
    </location>
</feature>
<comment type="catalytic activity">
    <reaction evidence="12">
        <text>cholate(out) + n H(+)(out) = cholate(in) + n H(+)(in)</text>
        <dbReference type="Rhea" id="RHEA:75499"/>
        <dbReference type="ChEBI" id="CHEBI:15378"/>
        <dbReference type="ChEBI" id="CHEBI:29747"/>
    </reaction>
</comment>
<dbReference type="CTD" id="283537"/>
<feature type="transmembrane region" description="Helical" evidence="20">
    <location>
        <begin position="396"/>
        <end position="420"/>
    </location>
</feature>
<evidence type="ECO:0000256" key="13">
    <source>
        <dbReference type="ARBA" id="ARBA00036178"/>
    </source>
</evidence>
<evidence type="ECO:0000313" key="22">
    <source>
        <dbReference type="Ensembl" id="ENSXETP00000059879"/>
    </source>
</evidence>
<comment type="catalytic activity">
    <reaction evidence="14">
        <text>25-hydroxyvitamin D3 sulfate(out) + n H(+)(out) = 25-hydroxyvitamin D3 sulfate(in) + n H(+)(in)</text>
        <dbReference type="Rhea" id="RHEA:75491"/>
        <dbReference type="ChEBI" id="CHEBI:15378"/>
        <dbReference type="ChEBI" id="CHEBI:194336"/>
    </reaction>
</comment>
<feature type="transmembrane region" description="Helical" evidence="20">
    <location>
        <begin position="181"/>
        <end position="205"/>
    </location>
</feature>
<evidence type="ECO:0000256" key="18">
    <source>
        <dbReference type="ARBA" id="ARBA00042515"/>
    </source>
</evidence>
<feature type="transmembrane region" description="Helical" evidence="20">
    <location>
        <begin position="211"/>
        <end position="232"/>
    </location>
</feature>
<evidence type="ECO:0000256" key="7">
    <source>
        <dbReference type="ARBA" id="ARBA00022989"/>
    </source>
</evidence>
<reference evidence="24" key="3">
    <citation type="submission" date="2025-04" db="UniProtKB">
        <authorList>
            <consortium name="RefSeq"/>
        </authorList>
    </citation>
    <scope>IDENTIFICATION</scope>
    <source>
        <strain evidence="24">Nigerian</strain>
        <tissue evidence="24">Liver and blood</tissue>
    </source>
</reference>
<comment type="catalytic activity">
    <reaction evidence="19">
        <text>taurocholate(out) + n H(+)(out) = taurocholate(in) + n H(+)(in)</text>
        <dbReference type="Rhea" id="RHEA:75507"/>
        <dbReference type="ChEBI" id="CHEBI:15378"/>
        <dbReference type="ChEBI" id="CHEBI:36257"/>
    </reaction>
</comment>
<protein>
    <recommendedName>
        <fullName evidence="17">Lysosomal proton-coupled steroid conjugate and bile acid symporter SLC46A3</fullName>
    </recommendedName>
    <alternativeName>
        <fullName evidence="18">Solute carrier family 46 member 3</fullName>
    </alternativeName>
</protein>
<keyword evidence="6" id="KW-0769">Symport</keyword>
<evidence type="ECO:0000259" key="21">
    <source>
        <dbReference type="PROSITE" id="PS50850"/>
    </source>
</evidence>
<dbReference type="InterPro" id="IPR020846">
    <property type="entry name" value="MFS_dom"/>
</dbReference>
<reference evidence="22" key="1">
    <citation type="journal article" date="2010" name="Science">
        <title>The genome of the Western clawed frog Xenopus tropicalis.</title>
        <authorList>
            <person name="Hellsten U."/>
            <person name="Harland R.M."/>
            <person name="Gilchrist M.J."/>
            <person name="Hendrix D."/>
            <person name="Jurka J."/>
            <person name="Kapitonov V."/>
            <person name="Ovcharenko I."/>
            <person name="Putnam N.H."/>
            <person name="Shu S."/>
            <person name="Taher L."/>
            <person name="Blitz I.L."/>
            <person name="Blumberg B."/>
            <person name="Dichmann D.S."/>
            <person name="Dubchak I."/>
            <person name="Amaya E."/>
            <person name="Detter J.C."/>
            <person name="Fletcher R."/>
            <person name="Gerhard D.S."/>
            <person name="Goodstein D."/>
            <person name="Graves T."/>
            <person name="Grigoriev I.V."/>
            <person name="Grimwood J."/>
            <person name="Kawashima T."/>
            <person name="Lindquist E."/>
            <person name="Lucas S.M."/>
            <person name="Mead P.E."/>
            <person name="Mitros T."/>
            <person name="Ogino H."/>
            <person name="Ohta Y."/>
            <person name="Poliakov A.V."/>
            <person name="Pollet N."/>
            <person name="Robert J."/>
            <person name="Salamov A."/>
            <person name="Sater A.K."/>
            <person name="Schmutz J."/>
            <person name="Terry A."/>
            <person name="Vize P.D."/>
            <person name="Warren W.C."/>
            <person name="Wells D."/>
            <person name="Wills A."/>
            <person name="Wilson R.K."/>
            <person name="Zimmerman L.B."/>
            <person name="Zorn A.M."/>
            <person name="Grainger R."/>
            <person name="Grammer T."/>
            <person name="Khokha M.K."/>
            <person name="Richardson P.M."/>
            <person name="Rokhsar D.S."/>
        </authorList>
    </citation>
    <scope>NUCLEOTIDE SEQUENCE [LARGE SCALE GENOMIC DNA]</scope>
    <source>
        <strain evidence="22">Nigerian</strain>
    </source>
</reference>
<evidence type="ECO:0000256" key="10">
    <source>
        <dbReference type="ARBA" id="ARBA00023228"/>
    </source>
</evidence>
<dbReference type="KEGG" id="xtr:100492828"/>
<evidence type="ECO:0000256" key="2">
    <source>
        <dbReference type="ARBA" id="ARBA00004236"/>
    </source>
</evidence>
<evidence type="ECO:0000256" key="20">
    <source>
        <dbReference type="SAM" id="Phobius"/>
    </source>
</evidence>
<comment type="catalytic activity">
    <reaction evidence="11">
        <text>dehydroepiandrosterone 3-sulfate(out) + n H(+)(out) = dehydroepiandrosterone 3-sulfate(in) + n H(+)(in)</text>
        <dbReference type="Rhea" id="RHEA:75487"/>
        <dbReference type="ChEBI" id="CHEBI:15378"/>
        <dbReference type="ChEBI" id="CHEBI:57905"/>
    </reaction>
</comment>
<organism evidence="22">
    <name type="scientific">Xenopus tropicalis</name>
    <name type="common">Western clawed frog</name>
    <name type="synonym">Silurana tropicalis</name>
    <dbReference type="NCBI Taxonomy" id="8364"/>
    <lineage>
        <taxon>Eukaryota</taxon>
        <taxon>Metazoa</taxon>
        <taxon>Chordata</taxon>
        <taxon>Craniata</taxon>
        <taxon>Vertebrata</taxon>
        <taxon>Euteleostomi</taxon>
        <taxon>Amphibia</taxon>
        <taxon>Batrachia</taxon>
        <taxon>Anura</taxon>
        <taxon>Pipoidea</taxon>
        <taxon>Pipidae</taxon>
        <taxon>Xenopodinae</taxon>
        <taxon>Xenopus</taxon>
        <taxon>Silurana</taxon>
    </lineage>
</organism>
<dbReference type="InterPro" id="IPR001958">
    <property type="entry name" value="Tet-R_TetA/multi-R_MdtG-like"/>
</dbReference>
<dbReference type="Ensembl" id="ENSXETT00000065922">
    <property type="protein sequence ID" value="ENSXETP00000059879"/>
    <property type="gene ID" value="ENSXETG00000032137"/>
</dbReference>
<keyword evidence="10" id="KW-0458">Lysosome</keyword>
<evidence type="ECO:0000256" key="14">
    <source>
        <dbReference type="ARBA" id="ARBA00036498"/>
    </source>
</evidence>
<dbReference type="GO" id="GO:0015293">
    <property type="term" value="F:symporter activity"/>
    <property type="evidence" value="ECO:0007669"/>
    <property type="project" value="UniProtKB-KW"/>
</dbReference>
<keyword evidence="3" id="KW-0813">Transport</keyword>
<evidence type="ECO:0000256" key="15">
    <source>
        <dbReference type="ARBA" id="ARBA00036597"/>
    </source>
</evidence>
<feature type="transmembrane region" description="Helical" evidence="20">
    <location>
        <begin position="85"/>
        <end position="106"/>
    </location>
</feature>
<feature type="transmembrane region" description="Helical" evidence="20">
    <location>
        <begin position="363"/>
        <end position="384"/>
    </location>
</feature>
<dbReference type="SUPFAM" id="SSF103473">
    <property type="entry name" value="MFS general substrate transporter"/>
    <property type="match status" value="1"/>
</dbReference>
<evidence type="ECO:0000256" key="17">
    <source>
        <dbReference type="ARBA" id="ARBA00040938"/>
    </source>
</evidence>
<evidence type="ECO:0000313" key="23">
    <source>
        <dbReference type="Proteomes" id="UP000008143"/>
    </source>
</evidence>
<dbReference type="GeneID" id="100492828"/>
<evidence type="ECO:0000256" key="5">
    <source>
        <dbReference type="ARBA" id="ARBA00022729"/>
    </source>
</evidence>
<comment type="subcellular location">
    <subcellularLocation>
        <location evidence="2">Cell membrane</location>
    </subcellularLocation>
    <subcellularLocation>
        <location evidence="1">Lysosome membrane</location>
        <topology evidence="1">Multi-pass membrane protein</topology>
    </subcellularLocation>
</comment>
<dbReference type="Pfam" id="PF07690">
    <property type="entry name" value="MFS_1"/>
    <property type="match status" value="1"/>
</dbReference>
<dbReference type="AGR" id="Xenbase:XB-GENE-984436"/>
<accession>A0A6I8PQK3</accession>